<sequence length="458" mass="51810">MPTESQIKLILDKLERNLSPEQERIIFCPNREILVAGGERAGKSFVSATKLLVNLFYGRLFWLVAADYERTRAEFVYICEGLEKLGLDYIATKQVDPGEIRVVGNFVIETKSAKDPLKLAMRAPDGILACEASQLDYQTYLRLRGRTIERRGWLVMSGTFESSLGWYPEMYTRGQGATKPDDVLSFSLPTWSNRAIFPGGRQDPEIQRIERDTPPEYFLERYGGVPCPPSGRVFEEFDNKIHVYAEAHNIHKPEFVDFKPEFPVYLFVDPGYASAYAVLAAQKRGEDLYIIDEIFERGLVTSDIIKICKQKPWYNKIIGGAIDIAAQQHQAMPAVSEIWAAEAGIPLRSQKLSIKDGIEQVKRLLLVNPKTQRPLLHINARCQGLISEFGGAPNPITNQTAVYRWRQDREGNVISDIPEDRNNHAIKALAYGIVDLFGFTGSHLSVAPVKFFDPARRR</sequence>
<gene>
    <name evidence="2" type="ORF">MM415A01168_0004</name>
    <name evidence="1" type="ORF">MM415B01321_0014</name>
</gene>
<dbReference type="Gene3D" id="3.40.50.300">
    <property type="entry name" value="P-loop containing nucleotide triphosphate hydrolases"/>
    <property type="match status" value="1"/>
</dbReference>
<reference evidence="2" key="1">
    <citation type="submission" date="2020-03" db="EMBL/GenBank/DDBJ databases">
        <title>The deep terrestrial virosphere.</title>
        <authorList>
            <person name="Holmfeldt K."/>
            <person name="Nilsson E."/>
            <person name="Simone D."/>
            <person name="Lopez-Fernandez M."/>
            <person name="Wu X."/>
            <person name="de Brujin I."/>
            <person name="Lundin D."/>
            <person name="Andersson A."/>
            <person name="Bertilsson S."/>
            <person name="Dopson M."/>
        </authorList>
    </citation>
    <scope>NUCLEOTIDE SEQUENCE</scope>
    <source>
        <strain evidence="2">MM415A01168</strain>
        <strain evidence="1">MM415B01321</strain>
    </source>
</reference>
<dbReference type="EMBL" id="MT142315">
    <property type="protein sequence ID" value="QJA78011.1"/>
    <property type="molecule type" value="Genomic_DNA"/>
</dbReference>
<proteinExistence type="predicted"/>
<organism evidence="2">
    <name type="scientific">viral metagenome</name>
    <dbReference type="NCBI Taxonomy" id="1070528"/>
    <lineage>
        <taxon>unclassified sequences</taxon>
        <taxon>metagenomes</taxon>
        <taxon>organismal metagenomes</taxon>
    </lineage>
</organism>
<dbReference type="InterPro" id="IPR027417">
    <property type="entry name" value="P-loop_NTPase"/>
</dbReference>
<protein>
    <submittedName>
        <fullName evidence="2">Putative terminase</fullName>
    </submittedName>
</protein>
<dbReference type="EMBL" id="MT141361">
    <property type="protein sequence ID" value="QJA59246.1"/>
    <property type="molecule type" value="Genomic_DNA"/>
</dbReference>
<accession>A0A6M3K8G4</accession>
<name>A0A6M3K8G4_9ZZZZ</name>
<dbReference type="AlphaFoldDB" id="A0A6M3K8G4"/>
<evidence type="ECO:0000313" key="1">
    <source>
        <dbReference type="EMBL" id="QJA59246.1"/>
    </source>
</evidence>
<dbReference type="Gene3D" id="3.30.420.280">
    <property type="match status" value="1"/>
</dbReference>
<evidence type="ECO:0000313" key="2">
    <source>
        <dbReference type="EMBL" id="QJA78011.1"/>
    </source>
</evidence>